<dbReference type="PANTHER" id="PTHR30474:SF1">
    <property type="entry name" value="PEPTIDOGLYCAN GLYCOSYLTRANSFERASE MRDB"/>
    <property type="match status" value="1"/>
</dbReference>
<keyword evidence="8 13" id="KW-1133">Transmembrane helix</keyword>
<dbReference type="InterPro" id="IPR018365">
    <property type="entry name" value="Cell_cycle_FtsW-rel_CS"/>
</dbReference>
<gene>
    <name evidence="14" type="primary">rodA</name>
    <name evidence="14" type="ORF">RT717_24535</name>
</gene>
<evidence type="ECO:0000256" key="4">
    <source>
        <dbReference type="ARBA" id="ARBA00022679"/>
    </source>
</evidence>
<feature type="transmembrane region" description="Helical" evidence="13">
    <location>
        <begin position="56"/>
        <end position="74"/>
    </location>
</feature>
<keyword evidence="3" id="KW-0328">Glycosyltransferase</keyword>
<evidence type="ECO:0000256" key="8">
    <source>
        <dbReference type="ARBA" id="ARBA00022989"/>
    </source>
</evidence>
<protein>
    <recommendedName>
        <fullName evidence="12">Cell wall polymerase</fullName>
    </recommendedName>
    <alternativeName>
        <fullName evidence="11">Peptidoglycan polymerase</fullName>
    </alternativeName>
</protein>
<feature type="transmembrane region" description="Helical" evidence="13">
    <location>
        <begin position="188"/>
        <end position="221"/>
    </location>
</feature>
<evidence type="ECO:0000256" key="3">
    <source>
        <dbReference type="ARBA" id="ARBA00022676"/>
    </source>
</evidence>
<evidence type="ECO:0000256" key="13">
    <source>
        <dbReference type="SAM" id="Phobius"/>
    </source>
</evidence>
<organism evidence="14 15">
    <name type="scientific">Imperialibacter roseus</name>
    <dbReference type="NCBI Taxonomy" id="1324217"/>
    <lineage>
        <taxon>Bacteria</taxon>
        <taxon>Pseudomonadati</taxon>
        <taxon>Bacteroidota</taxon>
        <taxon>Cytophagia</taxon>
        <taxon>Cytophagales</taxon>
        <taxon>Flammeovirgaceae</taxon>
        <taxon>Imperialibacter</taxon>
    </lineage>
</organism>
<dbReference type="PROSITE" id="PS00428">
    <property type="entry name" value="FTSW_RODA_SPOVE"/>
    <property type="match status" value="1"/>
</dbReference>
<dbReference type="InterPro" id="IPR001182">
    <property type="entry name" value="FtsW/RodA"/>
</dbReference>
<evidence type="ECO:0000313" key="14">
    <source>
        <dbReference type="EMBL" id="WOK06246.1"/>
    </source>
</evidence>
<evidence type="ECO:0000256" key="5">
    <source>
        <dbReference type="ARBA" id="ARBA00022692"/>
    </source>
</evidence>
<sequence length="425" mass="46991">MRTRRLSLTSNQFDWLAVSLYFLLVLLGWLNIYAAVYDDELGASIFDFSINSGRQLIWISTSILIILVISIVDFRFYDSFAFIVLGVIVLMLVSVLIFGSEVKGSKSWFGIGNFGIQPSEFAKFATALALAKFLSQPTIKFEKISTQLMSLGIIAVPAALILLQGDTGTAMVFACFIIVLYREGLSPVFFMIGFAFVLLFILTLLVNKLVLIIGLLTLGLLAAALSGRNIKKIGVVIVSTVFMFGFVQSVDFIMNKVLKPHQQKRVMQLIDPNADPLGAGWQVTQSKIAIGSGGLFGKGYLQGTQTKFDFVPDQSTDNIFCTVGEEHGWFGGLILIAAFLALLLRITQLAERQKSKFARVYGYGVASILFFHFAFNIAMTIGLFPVIGIPLPFFSYGGSSLWAFTILLFIFLKLDAHRMQIFTRS</sequence>
<keyword evidence="15" id="KW-1185">Reference proteome</keyword>
<keyword evidence="2" id="KW-1003">Cell membrane</keyword>
<dbReference type="InterPro" id="IPR011923">
    <property type="entry name" value="RodA/MrdB"/>
</dbReference>
<keyword evidence="9 13" id="KW-0472">Membrane</keyword>
<dbReference type="Proteomes" id="UP001302349">
    <property type="component" value="Chromosome"/>
</dbReference>
<evidence type="ECO:0000256" key="6">
    <source>
        <dbReference type="ARBA" id="ARBA00022960"/>
    </source>
</evidence>
<evidence type="ECO:0000313" key="15">
    <source>
        <dbReference type="Proteomes" id="UP001302349"/>
    </source>
</evidence>
<evidence type="ECO:0000256" key="11">
    <source>
        <dbReference type="ARBA" id="ARBA00032370"/>
    </source>
</evidence>
<keyword evidence="10" id="KW-0961">Cell wall biogenesis/degradation</keyword>
<dbReference type="Pfam" id="PF01098">
    <property type="entry name" value="FTSW_RODA_SPOVE"/>
    <property type="match status" value="1"/>
</dbReference>
<accession>A0ABZ0IR92</accession>
<feature type="transmembrane region" description="Helical" evidence="13">
    <location>
        <begin position="329"/>
        <end position="348"/>
    </location>
</feature>
<evidence type="ECO:0000256" key="2">
    <source>
        <dbReference type="ARBA" id="ARBA00022475"/>
    </source>
</evidence>
<proteinExistence type="predicted"/>
<evidence type="ECO:0000256" key="1">
    <source>
        <dbReference type="ARBA" id="ARBA00004141"/>
    </source>
</evidence>
<feature type="transmembrane region" description="Helical" evidence="13">
    <location>
        <begin position="15"/>
        <end position="36"/>
    </location>
</feature>
<reference evidence="14 15" key="1">
    <citation type="journal article" date="2023" name="Microbiol. Resour. Announc.">
        <title>Complete Genome Sequence of Imperialibacter roseus strain P4T.</title>
        <authorList>
            <person name="Tizabi D.R."/>
            <person name="Bachvaroff T."/>
            <person name="Hill R.T."/>
        </authorList>
    </citation>
    <scope>NUCLEOTIDE SEQUENCE [LARGE SCALE GENOMIC DNA]</scope>
    <source>
        <strain evidence="14 15">P4T</strain>
    </source>
</reference>
<keyword evidence="7" id="KW-0573">Peptidoglycan synthesis</keyword>
<keyword evidence="6" id="KW-0133">Cell shape</keyword>
<dbReference type="NCBIfam" id="NF037961">
    <property type="entry name" value="RodA_shape"/>
    <property type="match status" value="1"/>
</dbReference>
<feature type="transmembrane region" description="Helical" evidence="13">
    <location>
        <begin position="233"/>
        <end position="254"/>
    </location>
</feature>
<dbReference type="RefSeq" id="WP_317488974.1">
    <property type="nucleotide sequence ID" value="NZ_CP136051.1"/>
</dbReference>
<dbReference type="PANTHER" id="PTHR30474">
    <property type="entry name" value="CELL CYCLE PROTEIN"/>
    <property type="match status" value="1"/>
</dbReference>
<evidence type="ECO:0000256" key="12">
    <source>
        <dbReference type="ARBA" id="ARBA00033270"/>
    </source>
</evidence>
<feature type="transmembrane region" description="Helical" evidence="13">
    <location>
        <begin position="80"/>
        <end position="99"/>
    </location>
</feature>
<evidence type="ECO:0000256" key="10">
    <source>
        <dbReference type="ARBA" id="ARBA00023316"/>
    </source>
</evidence>
<evidence type="ECO:0000256" key="7">
    <source>
        <dbReference type="ARBA" id="ARBA00022984"/>
    </source>
</evidence>
<feature type="transmembrane region" description="Helical" evidence="13">
    <location>
        <begin position="360"/>
        <end position="387"/>
    </location>
</feature>
<name>A0ABZ0IR92_9BACT</name>
<keyword evidence="4" id="KW-0808">Transferase</keyword>
<comment type="subcellular location">
    <subcellularLocation>
        <location evidence="1">Membrane</location>
        <topology evidence="1">Multi-pass membrane protein</topology>
    </subcellularLocation>
</comment>
<evidence type="ECO:0000256" key="9">
    <source>
        <dbReference type="ARBA" id="ARBA00023136"/>
    </source>
</evidence>
<keyword evidence="5 13" id="KW-0812">Transmembrane</keyword>
<feature type="transmembrane region" description="Helical" evidence="13">
    <location>
        <begin position="149"/>
        <end position="182"/>
    </location>
</feature>
<dbReference type="EMBL" id="CP136051">
    <property type="protein sequence ID" value="WOK06246.1"/>
    <property type="molecule type" value="Genomic_DNA"/>
</dbReference>
<feature type="transmembrane region" description="Helical" evidence="13">
    <location>
        <begin position="393"/>
        <end position="412"/>
    </location>
</feature>
<dbReference type="NCBIfam" id="TIGR02210">
    <property type="entry name" value="rodA_shape"/>
    <property type="match status" value="1"/>
</dbReference>